<dbReference type="InterPro" id="IPR036390">
    <property type="entry name" value="WH_DNA-bd_sf"/>
</dbReference>
<dbReference type="Gene3D" id="3.40.190.10">
    <property type="entry name" value="Periplasmic binding protein-like II"/>
    <property type="match status" value="2"/>
</dbReference>
<proteinExistence type="inferred from homology"/>
<evidence type="ECO:0000313" key="6">
    <source>
        <dbReference type="EMBL" id="SDF97904.1"/>
    </source>
</evidence>
<dbReference type="Gene3D" id="1.10.10.10">
    <property type="entry name" value="Winged helix-like DNA-binding domain superfamily/Winged helix DNA-binding domain"/>
    <property type="match status" value="1"/>
</dbReference>
<dbReference type="PANTHER" id="PTHR30346:SF0">
    <property type="entry name" value="HCA OPERON TRANSCRIPTIONAL ACTIVATOR HCAR"/>
    <property type="match status" value="1"/>
</dbReference>
<evidence type="ECO:0000256" key="4">
    <source>
        <dbReference type="ARBA" id="ARBA00023163"/>
    </source>
</evidence>
<dbReference type="GO" id="GO:0032993">
    <property type="term" value="C:protein-DNA complex"/>
    <property type="evidence" value="ECO:0007669"/>
    <property type="project" value="TreeGrafter"/>
</dbReference>
<dbReference type="AlphaFoldDB" id="A0A1G7QHB3"/>
<dbReference type="Pfam" id="PF00126">
    <property type="entry name" value="HTH_1"/>
    <property type="match status" value="1"/>
</dbReference>
<dbReference type="PROSITE" id="PS50931">
    <property type="entry name" value="HTH_LYSR"/>
    <property type="match status" value="1"/>
</dbReference>
<evidence type="ECO:0000256" key="2">
    <source>
        <dbReference type="ARBA" id="ARBA00023015"/>
    </source>
</evidence>
<evidence type="ECO:0000259" key="5">
    <source>
        <dbReference type="PROSITE" id="PS50931"/>
    </source>
</evidence>
<dbReference type="STRING" id="405671.SAMN05421827_102301"/>
<dbReference type="Pfam" id="PF03466">
    <property type="entry name" value="LysR_substrate"/>
    <property type="match status" value="1"/>
</dbReference>
<dbReference type="Proteomes" id="UP000199643">
    <property type="component" value="Unassembled WGS sequence"/>
</dbReference>
<organism evidence="6 7">
    <name type="scientific">Pedobacter terrae</name>
    <dbReference type="NCBI Taxonomy" id="405671"/>
    <lineage>
        <taxon>Bacteria</taxon>
        <taxon>Pseudomonadati</taxon>
        <taxon>Bacteroidota</taxon>
        <taxon>Sphingobacteriia</taxon>
        <taxon>Sphingobacteriales</taxon>
        <taxon>Sphingobacteriaceae</taxon>
        <taxon>Pedobacter</taxon>
    </lineage>
</organism>
<evidence type="ECO:0000313" key="7">
    <source>
        <dbReference type="Proteomes" id="UP000199643"/>
    </source>
</evidence>
<dbReference type="InterPro" id="IPR000847">
    <property type="entry name" value="LysR_HTH_N"/>
</dbReference>
<dbReference type="GO" id="GO:0003700">
    <property type="term" value="F:DNA-binding transcription factor activity"/>
    <property type="evidence" value="ECO:0007669"/>
    <property type="project" value="InterPro"/>
</dbReference>
<dbReference type="CDD" id="cd08414">
    <property type="entry name" value="PBP2_LTTR_aromatics_like"/>
    <property type="match status" value="1"/>
</dbReference>
<dbReference type="SUPFAM" id="SSF46785">
    <property type="entry name" value="Winged helix' DNA-binding domain"/>
    <property type="match status" value="1"/>
</dbReference>
<reference evidence="7" key="1">
    <citation type="submission" date="2016-10" db="EMBL/GenBank/DDBJ databases">
        <authorList>
            <person name="Varghese N."/>
            <person name="Submissions S."/>
        </authorList>
    </citation>
    <scope>NUCLEOTIDE SEQUENCE [LARGE SCALE GENOMIC DNA]</scope>
    <source>
        <strain evidence="7">DSM 17933</strain>
    </source>
</reference>
<keyword evidence="3 6" id="KW-0238">DNA-binding</keyword>
<evidence type="ECO:0000256" key="3">
    <source>
        <dbReference type="ARBA" id="ARBA00023125"/>
    </source>
</evidence>
<name>A0A1G7QHB3_9SPHI</name>
<dbReference type="FunFam" id="1.10.10.10:FF:000001">
    <property type="entry name" value="LysR family transcriptional regulator"/>
    <property type="match status" value="1"/>
</dbReference>
<gene>
    <name evidence="6" type="ORF">SAMN05421827_102301</name>
</gene>
<dbReference type="InterPro" id="IPR005119">
    <property type="entry name" value="LysR_subst-bd"/>
</dbReference>
<accession>A0A1G7QHB3</accession>
<sequence length="304" mass="35094">MIKNVIISFINAYFALMDLQRIKSFLALSEQLHYWKTAEKVNITQSALSRQIQSLENELGVQLFERNKRNVKLTRAGKFLKEKWEVELNELEYIHQFAKQIHLGERGTITIAHPDSISASIMPDMLAKITQAFPQLQMKLVQVLYENQLEFLKNYKIDLVITRDLNSEPGIRAKKIYSDHLALVVPLTHPFKVFEDLSTENLKQQKFILPTKDEGSSYSEIIQALFKSYDFIPDVFLHSEFGSTIIALVRKGLGIAILPDSYMHHQSPGLRFIPLPFKTDLLINWRADDHNPVLANILKLVFED</sequence>
<keyword evidence="4" id="KW-0804">Transcription</keyword>
<keyword evidence="7" id="KW-1185">Reference proteome</keyword>
<dbReference type="PRINTS" id="PR00039">
    <property type="entry name" value="HTHLYSR"/>
</dbReference>
<evidence type="ECO:0000256" key="1">
    <source>
        <dbReference type="ARBA" id="ARBA00009437"/>
    </source>
</evidence>
<dbReference type="InterPro" id="IPR036388">
    <property type="entry name" value="WH-like_DNA-bd_sf"/>
</dbReference>
<dbReference type="PANTHER" id="PTHR30346">
    <property type="entry name" value="TRANSCRIPTIONAL DUAL REGULATOR HCAR-RELATED"/>
    <property type="match status" value="1"/>
</dbReference>
<protein>
    <submittedName>
        <fullName evidence="6">DNA-binding transcriptional regulator, LysR family</fullName>
    </submittedName>
</protein>
<dbReference type="SUPFAM" id="SSF53850">
    <property type="entry name" value="Periplasmic binding protein-like II"/>
    <property type="match status" value="1"/>
</dbReference>
<dbReference type="EMBL" id="FNCH01000002">
    <property type="protein sequence ID" value="SDF97904.1"/>
    <property type="molecule type" value="Genomic_DNA"/>
</dbReference>
<feature type="domain" description="HTH lysR-type" evidence="5">
    <location>
        <begin position="17"/>
        <end position="74"/>
    </location>
</feature>
<dbReference type="GO" id="GO:0003677">
    <property type="term" value="F:DNA binding"/>
    <property type="evidence" value="ECO:0007669"/>
    <property type="project" value="UniProtKB-KW"/>
</dbReference>
<comment type="similarity">
    <text evidence="1">Belongs to the LysR transcriptional regulatory family.</text>
</comment>
<keyword evidence="2" id="KW-0805">Transcription regulation</keyword>